<evidence type="ECO:0000313" key="6">
    <source>
        <dbReference type="Proteomes" id="UP000783863"/>
    </source>
</evidence>
<feature type="domain" description="HTH bat-type" evidence="3">
    <location>
        <begin position="156"/>
        <end position="207"/>
    </location>
</feature>
<dbReference type="InterPro" id="IPR013324">
    <property type="entry name" value="RNA_pol_sigma_r3/r4-like"/>
</dbReference>
<sequence>MAVLAHLRIPASTFELGQILDMTEGATIKLETLVPVGEKAVPFFSVHGTVAPAFEKNVRAHESVTSITEVSAHDDSILYALDWGVGADTFFRTIAETGATILSATGGPDSWEFELRFTTYESLEMFREHCSERSVPVEVERIYNPSRPETGPFYGLTQPQREALLRAVEGGYYSIPRGLSTKDLAEEFDISDQAVTERLRRAILTLVDNSLVAAMEAESEIEE</sequence>
<dbReference type="Proteomes" id="UP000783863">
    <property type="component" value="Unassembled WGS sequence"/>
</dbReference>
<dbReference type="EMBL" id="RKLQ01000002">
    <property type="protein sequence ID" value="MBX0304969.1"/>
    <property type="molecule type" value="Genomic_DNA"/>
</dbReference>
<evidence type="ECO:0000259" key="3">
    <source>
        <dbReference type="Pfam" id="PF04967"/>
    </source>
</evidence>
<protein>
    <submittedName>
        <fullName evidence="5">Helix-turn-helix domain-containing protein</fullName>
    </submittedName>
</protein>
<keyword evidence="2" id="KW-0804">Transcription</keyword>
<proteinExistence type="predicted"/>
<evidence type="ECO:0000256" key="1">
    <source>
        <dbReference type="ARBA" id="ARBA00023015"/>
    </source>
</evidence>
<reference evidence="5" key="1">
    <citation type="submission" date="2021-06" db="EMBL/GenBank/DDBJ databases">
        <title>Halomicroarcula sp. F24A a new haloarchaeum isolated from saline soil.</title>
        <authorList>
            <person name="Duran-Viseras A."/>
            <person name="Sanchez-Porro C."/>
            <person name="Ventosa A."/>
        </authorList>
    </citation>
    <scope>NUCLEOTIDE SEQUENCE</scope>
    <source>
        <strain evidence="5">F24A</strain>
    </source>
</reference>
<dbReference type="InterPro" id="IPR031803">
    <property type="entry name" value="BAT_GAF/HTH-assoc"/>
</dbReference>
<dbReference type="AlphaFoldDB" id="A0A8J7YLI3"/>
<organism evidence="5 6">
    <name type="scientific">Haloarcula salinisoli</name>
    <dbReference type="NCBI Taxonomy" id="2487746"/>
    <lineage>
        <taxon>Archaea</taxon>
        <taxon>Methanobacteriati</taxon>
        <taxon>Methanobacteriota</taxon>
        <taxon>Stenosarchaea group</taxon>
        <taxon>Halobacteria</taxon>
        <taxon>Halobacteriales</taxon>
        <taxon>Haloarculaceae</taxon>
        <taxon>Haloarcula</taxon>
    </lineage>
</organism>
<dbReference type="SUPFAM" id="SSF88659">
    <property type="entry name" value="Sigma3 and sigma4 domains of RNA polymerase sigma factors"/>
    <property type="match status" value="1"/>
</dbReference>
<comment type="caution">
    <text evidence="5">The sequence shown here is derived from an EMBL/GenBank/DDBJ whole genome shotgun (WGS) entry which is preliminary data.</text>
</comment>
<evidence type="ECO:0000313" key="5">
    <source>
        <dbReference type="EMBL" id="MBX0304969.1"/>
    </source>
</evidence>
<dbReference type="RefSeq" id="WP_220589165.1">
    <property type="nucleotide sequence ID" value="NZ_RKLQ01000002.1"/>
</dbReference>
<dbReference type="PANTHER" id="PTHR34236:SF1">
    <property type="entry name" value="DIMETHYL SULFOXIDE REDUCTASE TRANSCRIPTIONAL ACTIVATOR"/>
    <property type="match status" value="1"/>
</dbReference>
<feature type="domain" description="Bacterioopsin transcriptional activator GAF and HTH associated" evidence="4">
    <location>
        <begin position="23"/>
        <end position="148"/>
    </location>
</feature>
<dbReference type="PANTHER" id="PTHR34236">
    <property type="entry name" value="DIMETHYL SULFOXIDE REDUCTASE TRANSCRIPTIONAL ACTIVATOR"/>
    <property type="match status" value="1"/>
</dbReference>
<evidence type="ECO:0000259" key="4">
    <source>
        <dbReference type="Pfam" id="PF15915"/>
    </source>
</evidence>
<keyword evidence="6" id="KW-1185">Reference proteome</keyword>
<gene>
    <name evidence="5" type="ORF">EGD98_14965</name>
</gene>
<evidence type="ECO:0000256" key="2">
    <source>
        <dbReference type="ARBA" id="ARBA00023163"/>
    </source>
</evidence>
<keyword evidence="1" id="KW-0805">Transcription regulation</keyword>
<dbReference type="Pfam" id="PF04967">
    <property type="entry name" value="HTH_10"/>
    <property type="match status" value="1"/>
</dbReference>
<dbReference type="Pfam" id="PF15915">
    <property type="entry name" value="BAT"/>
    <property type="match status" value="1"/>
</dbReference>
<name>A0A8J7YLI3_9EURY</name>
<accession>A0A8J7YLI3</accession>
<dbReference type="InterPro" id="IPR007050">
    <property type="entry name" value="HTH_bacterioopsin"/>
</dbReference>